<dbReference type="GO" id="GO:0003700">
    <property type="term" value="F:DNA-binding transcription factor activity"/>
    <property type="evidence" value="ECO:0007669"/>
    <property type="project" value="InterPro"/>
</dbReference>
<dbReference type="PANTHER" id="PTHR33164">
    <property type="entry name" value="TRANSCRIPTIONAL REGULATOR, MARR FAMILY"/>
    <property type="match status" value="1"/>
</dbReference>
<proteinExistence type="predicted"/>
<evidence type="ECO:0000313" key="3">
    <source>
        <dbReference type="Proteomes" id="UP000032067"/>
    </source>
</evidence>
<reference evidence="2 3" key="1">
    <citation type="submission" date="2014-12" db="EMBL/GenBank/DDBJ databases">
        <title>16Stimator: statistical estimation of ribosomal gene copy numbers from draft genome assemblies.</title>
        <authorList>
            <person name="Perisin M.A."/>
            <person name="Vetter M."/>
            <person name="Gilbert J.A."/>
            <person name="Bergelson J."/>
        </authorList>
    </citation>
    <scope>NUCLEOTIDE SEQUENCE [LARGE SCALE GENOMIC DNA]</scope>
    <source>
        <strain evidence="2 3">MEDvA23</strain>
    </source>
</reference>
<protein>
    <submittedName>
        <fullName evidence="2">MarR family transcriptional regulator</fullName>
    </submittedName>
</protein>
<dbReference type="PROSITE" id="PS50995">
    <property type="entry name" value="HTH_MARR_2"/>
    <property type="match status" value="1"/>
</dbReference>
<dbReference type="InterPro" id="IPR039422">
    <property type="entry name" value="MarR/SlyA-like"/>
</dbReference>
<dbReference type="SUPFAM" id="SSF46785">
    <property type="entry name" value="Winged helix' DNA-binding domain"/>
    <property type="match status" value="1"/>
</dbReference>
<dbReference type="SMART" id="SM00347">
    <property type="entry name" value="HTH_MARR"/>
    <property type="match status" value="1"/>
</dbReference>
<dbReference type="Proteomes" id="UP000032067">
    <property type="component" value="Unassembled WGS sequence"/>
</dbReference>
<dbReference type="OrthoDB" id="8964931at2"/>
<dbReference type="GO" id="GO:0006950">
    <property type="term" value="P:response to stress"/>
    <property type="evidence" value="ECO:0007669"/>
    <property type="project" value="TreeGrafter"/>
</dbReference>
<dbReference type="InterPro" id="IPR036388">
    <property type="entry name" value="WH-like_DNA-bd_sf"/>
</dbReference>
<evidence type="ECO:0000259" key="1">
    <source>
        <dbReference type="PROSITE" id="PS50995"/>
    </source>
</evidence>
<dbReference type="PANTHER" id="PTHR33164:SF105">
    <property type="entry name" value="TRANSCRIPTIONAL REPRESSOR PROTEIN-RELATED"/>
    <property type="match status" value="1"/>
</dbReference>
<accession>A0A0D0LCL0</accession>
<dbReference type="InterPro" id="IPR036390">
    <property type="entry name" value="WH_DNA-bd_sf"/>
</dbReference>
<sequence>MDIQTKPRSCTSFKVRQLMRRLSTHYDAEVSKSGLKTTQYSLLSHLKRLGSSRPVDLASELKMTASTLSRNLQPLIAAGWIAQSAGADARSLLVALTPEGEAKWREAQHHWKTAQQKLNALLGVERVLALHQLIDESLELLGADDAADLHD</sequence>
<evidence type="ECO:0000313" key="2">
    <source>
        <dbReference type="EMBL" id="KIQ26838.1"/>
    </source>
</evidence>
<comment type="caution">
    <text evidence="2">The sequence shown here is derived from an EMBL/GenBank/DDBJ whole genome shotgun (WGS) entry which is preliminary data.</text>
</comment>
<dbReference type="Gene3D" id="1.10.10.10">
    <property type="entry name" value="Winged helix-like DNA-binding domain superfamily/Winged helix DNA-binding domain"/>
    <property type="match status" value="1"/>
</dbReference>
<organism evidence="2 3">
    <name type="scientific">Variovorax paradoxus</name>
    <dbReference type="NCBI Taxonomy" id="34073"/>
    <lineage>
        <taxon>Bacteria</taxon>
        <taxon>Pseudomonadati</taxon>
        <taxon>Pseudomonadota</taxon>
        <taxon>Betaproteobacteria</taxon>
        <taxon>Burkholderiales</taxon>
        <taxon>Comamonadaceae</taxon>
        <taxon>Variovorax</taxon>
    </lineage>
</organism>
<dbReference type="Pfam" id="PF12802">
    <property type="entry name" value="MarR_2"/>
    <property type="match status" value="1"/>
</dbReference>
<name>A0A0D0LCL0_VARPD</name>
<dbReference type="InterPro" id="IPR000835">
    <property type="entry name" value="HTH_MarR-typ"/>
</dbReference>
<dbReference type="AlphaFoldDB" id="A0A0D0LCL0"/>
<feature type="domain" description="HTH marR-type" evidence="1">
    <location>
        <begin position="8"/>
        <end position="139"/>
    </location>
</feature>
<dbReference type="RefSeq" id="WP_042581086.1">
    <property type="nucleotide sequence ID" value="NZ_JXQQ01000058.1"/>
</dbReference>
<dbReference type="EMBL" id="JXQQ01000058">
    <property type="protein sequence ID" value="KIQ26838.1"/>
    <property type="molecule type" value="Genomic_DNA"/>
</dbReference>
<gene>
    <name evidence="2" type="ORF">RT97_22685</name>
</gene>